<evidence type="ECO:0000313" key="7">
    <source>
        <dbReference type="Proteomes" id="UP000287651"/>
    </source>
</evidence>
<evidence type="ECO:0000256" key="1">
    <source>
        <dbReference type="ARBA" id="ARBA00022604"/>
    </source>
</evidence>
<dbReference type="PANTHER" id="PTHR38366:SF1">
    <property type="entry name" value="PROTEIN TILLER ANGLE CONTROL 1"/>
    <property type="match status" value="1"/>
</dbReference>
<comment type="caution">
    <text evidence="6">The sequence shown here is derived from an EMBL/GenBank/DDBJ whole genome shotgun (WGS) entry which is preliminary data.</text>
</comment>
<evidence type="ECO:0000256" key="5">
    <source>
        <dbReference type="SAM" id="SignalP"/>
    </source>
</evidence>
<dbReference type="InterPro" id="IPR044989">
    <property type="entry name" value="TAC1"/>
</dbReference>
<dbReference type="Proteomes" id="UP000287651">
    <property type="component" value="Unassembled WGS sequence"/>
</dbReference>
<feature type="non-terminal residue" evidence="6">
    <location>
        <position position="262"/>
    </location>
</feature>
<feature type="compositionally biased region" description="Basic and acidic residues" evidence="4">
    <location>
        <begin position="217"/>
        <end position="226"/>
    </location>
</feature>
<proteinExistence type="inferred from homology"/>
<evidence type="ECO:0000256" key="4">
    <source>
        <dbReference type="SAM" id="MobiDB-lite"/>
    </source>
</evidence>
<reference evidence="6 7" key="1">
    <citation type="journal article" date="2014" name="Agronomy (Basel)">
        <title>A Draft Genome Sequence for Ensete ventricosum, the Drought-Tolerant Tree Against Hunger.</title>
        <authorList>
            <person name="Harrison J."/>
            <person name="Moore K.A."/>
            <person name="Paszkiewicz K."/>
            <person name="Jones T."/>
            <person name="Grant M."/>
            <person name="Ambacheew D."/>
            <person name="Muzemil S."/>
            <person name="Studholme D.J."/>
        </authorList>
    </citation>
    <scope>NUCLEOTIDE SEQUENCE [LARGE SCALE GENOMIC DNA]</scope>
</reference>
<evidence type="ECO:0000256" key="3">
    <source>
        <dbReference type="ARBA" id="ARBA00026138"/>
    </source>
</evidence>
<feature type="signal peptide" evidence="5">
    <location>
        <begin position="1"/>
        <end position="33"/>
    </location>
</feature>
<keyword evidence="5" id="KW-0732">Signal</keyword>
<evidence type="ECO:0000313" key="6">
    <source>
        <dbReference type="EMBL" id="RRT61171.1"/>
    </source>
</evidence>
<dbReference type="GO" id="GO:0001763">
    <property type="term" value="P:morphogenesis of a branching structure"/>
    <property type="evidence" value="ECO:0007669"/>
    <property type="project" value="InterPro"/>
</dbReference>
<feature type="region of interest" description="Disordered" evidence="4">
    <location>
        <begin position="217"/>
        <end position="248"/>
    </location>
</feature>
<name>A0A426ZB14_ENSVE</name>
<organism evidence="6 7">
    <name type="scientific">Ensete ventricosum</name>
    <name type="common">Abyssinian banana</name>
    <name type="synonym">Musa ensete</name>
    <dbReference type="NCBI Taxonomy" id="4639"/>
    <lineage>
        <taxon>Eukaryota</taxon>
        <taxon>Viridiplantae</taxon>
        <taxon>Streptophyta</taxon>
        <taxon>Embryophyta</taxon>
        <taxon>Tracheophyta</taxon>
        <taxon>Spermatophyta</taxon>
        <taxon>Magnoliopsida</taxon>
        <taxon>Liliopsida</taxon>
        <taxon>Zingiberales</taxon>
        <taxon>Musaceae</taxon>
        <taxon>Ensete</taxon>
    </lineage>
</organism>
<sequence length="262" mass="29219">MSAIFASPSRSRFPHPVCVSFFLKSLLHGLGCAACTSVVPREKTMKIFLDWMRRKLHPSVKYSQVSLKKDAFGGDDEQKQEVFFQGVMEKEPLLLHDVLDGILTIGTLGHQGSFLSPSYCIQEDELLQEEEADMEVEEIEEGKEVAPAIIDSIKVKLVPVEAEVDEMKVVVQDEEESPLLEEEKKKRERGRTTLADLFAAENPNEGANAKCERTKTAMTKKQEKRISPCTDNANAKAKAKDKSKTTNNTKLQKVGFATLSCV</sequence>
<protein>
    <recommendedName>
        <fullName evidence="3">Protein TILLER ANGLE CONTROL 1</fullName>
    </recommendedName>
</protein>
<keyword evidence="1" id="KW-0341">Growth regulation</keyword>
<gene>
    <name evidence="6" type="ORF">B296_00016906</name>
</gene>
<feature type="chain" id="PRO_5019223009" description="Protein TILLER ANGLE CONTROL 1" evidence="5">
    <location>
        <begin position="34"/>
        <end position="262"/>
    </location>
</feature>
<dbReference type="AlphaFoldDB" id="A0A426ZB14"/>
<comment type="similarity">
    <text evidence="2">Belongs to the TAC family.</text>
</comment>
<dbReference type="PANTHER" id="PTHR38366">
    <property type="entry name" value="NAD-DEPENDENT PROTEIN DEACETYLASE HST1-LIKE PROTEIN"/>
    <property type="match status" value="1"/>
</dbReference>
<dbReference type="EMBL" id="AMZH03007505">
    <property type="protein sequence ID" value="RRT61171.1"/>
    <property type="molecule type" value="Genomic_DNA"/>
</dbReference>
<accession>A0A426ZB14</accession>
<evidence type="ECO:0000256" key="2">
    <source>
        <dbReference type="ARBA" id="ARBA00025796"/>
    </source>
</evidence>